<sequence length="121" mass="12757">MTEKLGEGMARGPPQASCSITLSAAAATDSGPHDTQKLGEGMAKDSGPHDTEKLGEGMARGTFSKVDVAAGVECLRAVRALPDDIDEMTTALSGWRYTRDSIVGAVNGWVCNVEKRCVFQI</sequence>
<evidence type="ECO:0000313" key="2">
    <source>
        <dbReference type="EMBL" id="KAH7300242.1"/>
    </source>
</evidence>
<accession>A0A8T2RV12</accession>
<feature type="compositionally biased region" description="Basic and acidic residues" evidence="1">
    <location>
        <begin position="31"/>
        <end position="55"/>
    </location>
</feature>
<organism evidence="2 3">
    <name type="scientific">Ceratopteris richardii</name>
    <name type="common">Triangle waterfern</name>
    <dbReference type="NCBI Taxonomy" id="49495"/>
    <lineage>
        <taxon>Eukaryota</taxon>
        <taxon>Viridiplantae</taxon>
        <taxon>Streptophyta</taxon>
        <taxon>Embryophyta</taxon>
        <taxon>Tracheophyta</taxon>
        <taxon>Polypodiopsida</taxon>
        <taxon>Polypodiidae</taxon>
        <taxon>Polypodiales</taxon>
        <taxon>Pteridineae</taxon>
        <taxon>Pteridaceae</taxon>
        <taxon>Parkerioideae</taxon>
        <taxon>Ceratopteris</taxon>
    </lineage>
</organism>
<proteinExistence type="predicted"/>
<feature type="region of interest" description="Disordered" evidence="1">
    <location>
        <begin position="24"/>
        <end position="57"/>
    </location>
</feature>
<evidence type="ECO:0000256" key="1">
    <source>
        <dbReference type="SAM" id="MobiDB-lite"/>
    </source>
</evidence>
<reference evidence="2" key="1">
    <citation type="submission" date="2021-08" db="EMBL/GenBank/DDBJ databases">
        <title>WGS assembly of Ceratopteris richardii.</title>
        <authorList>
            <person name="Marchant D.B."/>
            <person name="Chen G."/>
            <person name="Jenkins J."/>
            <person name="Shu S."/>
            <person name="Leebens-Mack J."/>
            <person name="Grimwood J."/>
            <person name="Schmutz J."/>
            <person name="Soltis P."/>
            <person name="Soltis D."/>
            <person name="Chen Z.-H."/>
        </authorList>
    </citation>
    <scope>NUCLEOTIDE SEQUENCE</scope>
    <source>
        <strain evidence="2">Whitten #5841</strain>
        <tissue evidence="2">Leaf</tissue>
    </source>
</reference>
<gene>
    <name evidence="2" type="ORF">KP509_24G052700</name>
</gene>
<evidence type="ECO:0000313" key="3">
    <source>
        <dbReference type="Proteomes" id="UP000825935"/>
    </source>
</evidence>
<keyword evidence="3" id="KW-1185">Reference proteome</keyword>
<dbReference type="EMBL" id="CM035429">
    <property type="protein sequence ID" value="KAH7300242.1"/>
    <property type="molecule type" value="Genomic_DNA"/>
</dbReference>
<dbReference type="AlphaFoldDB" id="A0A8T2RV12"/>
<protein>
    <submittedName>
        <fullName evidence="2">Uncharacterized protein</fullName>
    </submittedName>
</protein>
<dbReference type="Proteomes" id="UP000825935">
    <property type="component" value="Chromosome 24"/>
</dbReference>
<comment type="caution">
    <text evidence="2">The sequence shown here is derived from an EMBL/GenBank/DDBJ whole genome shotgun (WGS) entry which is preliminary data.</text>
</comment>
<name>A0A8T2RV12_CERRI</name>